<dbReference type="GO" id="GO:0032259">
    <property type="term" value="P:methylation"/>
    <property type="evidence" value="ECO:0007669"/>
    <property type="project" value="UniProtKB-KW"/>
</dbReference>
<dbReference type="EMBL" id="LR134313">
    <property type="protein sequence ID" value="VEF01890.1"/>
    <property type="molecule type" value="Genomic_DNA"/>
</dbReference>
<dbReference type="STRING" id="493.BWD07_01150"/>
<evidence type="ECO:0000313" key="2">
    <source>
        <dbReference type="Proteomes" id="UP000279284"/>
    </source>
</evidence>
<gene>
    <name evidence="1" type="ORF">NCTC10296_01512</name>
</gene>
<dbReference type="Proteomes" id="UP000279284">
    <property type="component" value="Chromosome"/>
</dbReference>
<dbReference type="RefSeq" id="WP_085415544.1">
    <property type="nucleotide sequence ID" value="NZ_CAUJPY010000001.1"/>
</dbReference>
<accession>A0A448D8Y5</accession>
<keyword evidence="2" id="KW-1185">Reference proteome</keyword>
<organism evidence="1 2">
    <name type="scientific">Neisseria canis</name>
    <dbReference type="NCBI Taxonomy" id="493"/>
    <lineage>
        <taxon>Bacteria</taxon>
        <taxon>Pseudomonadati</taxon>
        <taxon>Pseudomonadota</taxon>
        <taxon>Betaproteobacteria</taxon>
        <taxon>Neisseriales</taxon>
        <taxon>Neisseriaceae</taxon>
        <taxon>Neisseria</taxon>
    </lineage>
</organism>
<protein>
    <submittedName>
        <fullName evidence="1">Putative rRNA methylase</fullName>
        <ecNumber evidence="1">2.1.1.-</ecNumber>
    </submittedName>
</protein>
<keyword evidence="1" id="KW-0489">Methyltransferase</keyword>
<dbReference type="InterPro" id="IPR029063">
    <property type="entry name" value="SAM-dependent_MTases_sf"/>
</dbReference>
<dbReference type="AlphaFoldDB" id="A0A448D8Y5"/>
<dbReference type="EC" id="2.1.1.-" evidence="1"/>
<dbReference type="GO" id="GO:0008168">
    <property type="term" value="F:methyltransferase activity"/>
    <property type="evidence" value="ECO:0007669"/>
    <property type="project" value="UniProtKB-KW"/>
</dbReference>
<dbReference type="KEGG" id="nci:NCTC10296_01512"/>
<dbReference type="SUPFAM" id="SSF53335">
    <property type="entry name" value="S-adenosyl-L-methionine-dependent methyltransferases"/>
    <property type="match status" value="1"/>
</dbReference>
<dbReference type="OrthoDB" id="9792989at2"/>
<dbReference type="PANTHER" id="PTHR35276:SF1">
    <property type="entry name" value="TRNA (MNM(5)S(2)U34)-METHYLTRANSFERASE, CHLOROPLASTIC"/>
    <property type="match status" value="1"/>
</dbReference>
<evidence type="ECO:0000313" key="1">
    <source>
        <dbReference type="EMBL" id="VEF01890.1"/>
    </source>
</evidence>
<name>A0A448D8Y5_9NEIS</name>
<sequence length="191" mass="20423">MNLLPVLRFAHALVNACLKSGDCALDGTAGNGHDTLCLARCVGKTGKVWAFDVQSQALVNTAARLEEAGERSQVELVQTGHETLADYINRPLAAAVFNFGWLPGGDKSLTTQMHTSIQALSAALALLKPGGLLLAVLYPGHEVGSEEADAVEQWAAALPQNEYSVLKYGFINQINRPPYLLSVEKKHTAAE</sequence>
<dbReference type="InterPro" id="IPR010719">
    <property type="entry name" value="MnmM_MeTrfase"/>
</dbReference>
<proteinExistence type="predicted"/>
<dbReference type="Gene3D" id="3.40.50.150">
    <property type="entry name" value="Vaccinia Virus protein VP39"/>
    <property type="match status" value="1"/>
</dbReference>
<reference evidence="1 2" key="1">
    <citation type="submission" date="2018-12" db="EMBL/GenBank/DDBJ databases">
        <authorList>
            <consortium name="Pathogen Informatics"/>
        </authorList>
    </citation>
    <scope>NUCLEOTIDE SEQUENCE [LARGE SCALE GENOMIC DNA]</scope>
    <source>
        <strain evidence="1 2">NCTC10296</strain>
    </source>
</reference>
<dbReference type="Pfam" id="PF06962">
    <property type="entry name" value="rRNA_methylase"/>
    <property type="match status" value="1"/>
</dbReference>
<keyword evidence="1" id="KW-0808">Transferase</keyword>
<dbReference type="PANTHER" id="PTHR35276">
    <property type="entry name" value="S-ADENOSYL-L-METHIONINE-DEPENDENT METHYLTRANSFERASES SUPERFAMILY PROTEIN"/>
    <property type="match status" value="1"/>
</dbReference>